<reference evidence="1 2" key="1">
    <citation type="submission" date="2014-04" db="EMBL/GenBank/DDBJ databases">
        <authorList>
            <consortium name="DOE Joint Genome Institute"/>
            <person name="Kuo A."/>
            <person name="Tarkka M."/>
            <person name="Buscot F."/>
            <person name="Kohler A."/>
            <person name="Nagy L.G."/>
            <person name="Floudas D."/>
            <person name="Copeland A."/>
            <person name="Barry K.W."/>
            <person name="Cichocki N."/>
            <person name="Veneault-Fourrey C."/>
            <person name="LaButti K."/>
            <person name="Lindquist E.A."/>
            <person name="Lipzen A."/>
            <person name="Lundell T."/>
            <person name="Morin E."/>
            <person name="Murat C."/>
            <person name="Sun H."/>
            <person name="Tunlid A."/>
            <person name="Henrissat B."/>
            <person name="Grigoriev I.V."/>
            <person name="Hibbett D.S."/>
            <person name="Martin F."/>
            <person name="Nordberg H.P."/>
            <person name="Cantor M.N."/>
            <person name="Hua S.X."/>
        </authorList>
    </citation>
    <scope>NUCLEOTIDE SEQUENCE [LARGE SCALE GENOMIC DNA]</scope>
    <source>
        <strain evidence="1 2">F 1598</strain>
    </source>
</reference>
<dbReference type="HOGENOM" id="CLU_1166231_0_0_1"/>
<dbReference type="AlphaFoldDB" id="A0A0C3F9H2"/>
<reference evidence="2" key="2">
    <citation type="submission" date="2015-01" db="EMBL/GenBank/DDBJ databases">
        <title>Evolutionary Origins and Diversification of the Mycorrhizal Mutualists.</title>
        <authorList>
            <consortium name="DOE Joint Genome Institute"/>
            <consortium name="Mycorrhizal Genomics Consortium"/>
            <person name="Kohler A."/>
            <person name="Kuo A."/>
            <person name="Nagy L.G."/>
            <person name="Floudas D."/>
            <person name="Copeland A."/>
            <person name="Barry K.W."/>
            <person name="Cichocki N."/>
            <person name="Veneault-Fourrey C."/>
            <person name="LaButti K."/>
            <person name="Lindquist E.A."/>
            <person name="Lipzen A."/>
            <person name="Lundell T."/>
            <person name="Morin E."/>
            <person name="Murat C."/>
            <person name="Riley R."/>
            <person name="Ohm R."/>
            <person name="Sun H."/>
            <person name="Tunlid A."/>
            <person name="Henrissat B."/>
            <person name="Grigoriev I.V."/>
            <person name="Hibbett D.S."/>
            <person name="Martin F."/>
        </authorList>
    </citation>
    <scope>NUCLEOTIDE SEQUENCE [LARGE SCALE GENOMIC DNA]</scope>
    <source>
        <strain evidence="2">F 1598</strain>
    </source>
</reference>
<dbReference type="Proteomes" id="UP000054166">
    <property type="component" value="Unassembled WGS sequence"/>
</dbReference>
<gene>
    <name evidence="1" type="ORF">PILCRDRAFT_8963</name>
</gene>
<evidence type="ECO:0000313" key="2">
    <source>
        <dbReference type="Proteomes" id="UP000054166"/>
    </source>
</evidence>
<proteinExistence type="predicted"/>
<dbReference type="InParanoid" id="A0A0C3F9H2"/>
<name>A0A0C3F9H2_PILCF</name>
<sequence length="238" mass="26277">MSLKGMVGPPMRYGYNVVLANPCAGPYGMGNVTERVAAAPDWELSGGLQTNIVSYVVANMLSSSLHAYKGEGPINHVLNILKRNCLDMPPGIEYNAAKWKKVVSFVQDGFTERQSVWKKTLKKSIKDTQNIYDVAALLIKKSNCKVMAPLCSCVALMRSVYRADPGSSFWESVDTKLAEIHNKAGMGDSRDKCINKAFKAILKKDREDFGGEDNSAVNNHYTRSDLQVLVEEHIETAI</sequence>
<protein>
    <submittedName>
        <fullName evidence="1">Uncharacterized protein</fullName>
    </submittedName>
</protein>
<evidence type="ECO:0000313" key="1">
    <source>
        <dbReference type="EMBL" id="KIM81305.1"/>
    </source>
</evidence>
<dbReference type="OrthoDB" id="3236341at2759"/>
<keyword evidence="2" id="KW-1185">Reference proteome</keyword>
<accession>A0A0C3F9H2</accession>
<organism evidence="1 2">
    <name type="scientific">Piloderma croceum (strain F 1598)</name>
    <dbReference type="NCBI Taxonomy" id="765440"/>
    <lineage>
        <taxon>Eukaryota</taxon>
        <taxon>Fungi</taxon>
        <taxon>Dikarya</taxon>
        <taxon>Basidiomycota</taxon>
        <taxon>Agaricomycotina</taxon>
        <taxon>Agaricomycetes</taxon>
        <taxon>Agaricomycetidae</taxon>
        <taxon>Atheliales</taxon>
        <taxon>Atheliaceae</taxon>
        <taxon>Piloderma</taxon>
    </lineage>
</organism>
<dbReference type="EMBL" id="KN833000">
    <property type="protein sequence ID" value="KIM81305.1"/>
    <property type="molecule type" value="Genomic_DNA"/>
</dbReference>